<evidence type="ECO:0000256" key="2">
    <source>
        <dbReference type="ARBA" id="ARBA00023002"/>
    </source>
</evidence>
<dbReference type="SUPFAM" id="SSF89733">
    <property type="entry name" value="L-sulfolactate dehydrogenase-like"/>
    <property type="match status" value="1"/>
</dbReference>
<dbReference type="Gene3D" id="3.30.1370.60">
    <property type="entry name" value="Hypothetical oxidoreductase yiak, domain 2"/>
    <property type="match status" value="1"/>
</dbReference>
<dbReference type="InterPro" id="IPR043143">
    <property type="entry name" value="Mal/L-sulf/L-lact_DH-like_NADP"/>
</dbReference>
<comment type="caution">
    <text evidence="3">The sequence shown here is derived from an EMBL/GenBank/DDBJ whole genome shotgun (WGS) entry which is preliminary data.</text>
</comment>
<gene>
    <name evidence="3" type="ORF">EAH89_26845</name>
</gene>
<dbReference type="Pfam" id="PF02615">
    <property type="entry name" value="Ldh_2"/>
    <property type="match status" value="1"/>
</dbReference>
<dbReference type="GO" id="GO:0016491">
    <property type="term" value="F:oxidoreductase activity"/>
    <property type="evidence" value="ECO:0007669"/>
    <property type="project" value="UniProtKB-KW"/>
</dbReference>
<dbReference type="Proteomes" id="UP000317078">
    <property type="component" value="Unassembled WGS sequence"/>
</dbReference>
<evidence type="ECO:0000256" key="1">
    <source>
        <dbReference type="ARBA" id="ARBA00006056"/>
    </source>
</evidence>
<keyword evidence="2" id="KW-0560">Oxidoreductase</keyword>
<protein>
    <submittedName>
        <fullName evidence="3">Ldh family oxidoreductase</fullName>
    </submittedName>
</protein>
<dbReference type="RefSeq" id="WP_140886803.1">
    <property type="nucleotide sequence ID" value="NZ_RCZP01000050.1"/>
</dbReference>
<dbReference type="OrthoDB" id="9811519at2"/>
<dbReference type="InterPro" id="IPR036111">
    <property type="entry name" value="Mal/L-sulfo/L-lacto_DH-like_sf"/>
</dbReference>
<name>A0A502F5N0_9PROT</name>
<dbReference type="PANTHER" id="PTHR11091:SF0">
    <property type="entry name" value="MALATE DEHYDROGENASE"/>
    <property type="match status" value="1"/>
</dbReference>
<keyword evidence="4" id="KW-1185">Reference proteome</keyword>
<dbReference type="Gene3D" id="1.10.1530.10">
    <property type="match status" value="1"/>
</dbReference>
<dbReference type="EMBL" id="RCZP01000050">
    <property type="protein sequence ID" value="TPG44822.1"/>
    <property type="molecule type" value="Genomic_DNA"/>
</dbReference>
<accession>A0A502F5N0</accession>
<dbReference type="PANTHER" id="PTHR11091">
    <property type="entry name" value="OXIDOREDUCTASE-RELATED"/>
    <property type="match status" value="1"/>
</dbReference>
<evidence type="ECO:0000313" key="3">
    <source>
        <dbReference type="EMBL" id="TPG44822.1"/>
    </source>
</evidence>
<dbReference type="AlphaFoldDB" id="A0A502F5N0"/>
<sequence>MDGTTTIDPQRLRAFAAAVYAGAGLPPADAELVADTLVQADLWGHQSHGVLRLGWYLERLRRGSMQAVTRPVTLVDAGGIAVIDGQDGVGQVLTAAAMGEAVRRAKAHGLSAVAVRNSNHFGTCMYYTLMGARAGCLTFLTTNGGPAMAPWGGRRKIVGTNPWSFAAPAGRHAPMVSDMANTGVARGKIYLARNRREAIPEGWAIDAEGNPTTDPQAAIDGIILPMAGHKGYAIATLVDMMSGVLTGSAFLSGVHGPYDFDHRSGAGHFIIAVDIAAMQPMAEFGARMEAFIAELKSVPLAKGHDEVFYPGEIEARNDERNRREGLRLPEDTRADLARIAAETGLADRLPF</sequence>
<comment type="similarity">
    <text evidence="1">Belongs to the LDH2/MDH2 oxidoreductase family.</text>
</comment>
<evidence type="ECO:0000313" key="4">
    <source>
        <dbReference type="Proteomes" id="UP000317078"/>
    </source>
</evidence>
<dbReference type="InterPro" id="IPR043144">
    <property type="entry name" value="Mal/L-sulf/L-lact_DH-like_ah"/>
</dbReference>
<reference evidence="3 4" key="1">
    <citation type="journal article" date="2019" name="Environ. Microbiol.">
        <title>Species interactions and distinct microbial communities in high Arctic permafrost affected cryosols are associated with the CH4 and CO2 gas fluxes.</title>
        <authorList>
            <person name="Altshuler I."/>
            <person name="Hamel J."/>
            <person name="Turney S."/>
            <person name="Magnuson E."/>
            <person name="Levesque R."/>
            <person name="Greer C."/>
            <person name="Whyte L.G."/>
        </authorList>
    </citation>
    <scope>NUCLEOTIDE SEQUENCE [LARGE SCALE GENOMIC DNA]</scope>
    <source>
        <strain evidence="3 4">S9.3B</strain>
    </source>
</reference>
<proteinExistence type="inferred from homology"/>
<organism evidence="3 4">
    <name type="scientific">Muricoccus nepalensis</name>
    <dbReference type="NCBI Taxonomy" id="1854500"/>
    <lineage>
        <taxon>Bacteria</taxon>
        <taxon>Pseudomonadati</taxon>
        <taxon>Pseudomonadota</taxon>
        <taxon>Alphaproteobacteria</taxon>
        <taxon>Acetobacterales</taxon>
        <taxon>Roseomonadaceae</taxon>
        <taxon>Muricoccus</taxon>
    </lineage>
</organism>
<dbReference type="InterPro" id="IPR003767">
    <property type="entry name" value="Malate/L-lactate_DH-like"/>
</dbReference>